<feature type="domain" description="PRISE-like Rossmann-fold" evidence="1">
    <location>
        <begin position="4"/>
        <end position="209"/>
    </location>
</feature>
<keyword evidence="3" id="KW-1185">Reference proteome</keyword>
<dbReference type="Gene3D" id="3.40.50.720">
    <property type="entry name" value="NAD(P)-binding Rossmann-like Domain"/>
    <property type="match status" value="1"/>
</dbReference>
<gene>
    <name evidence="2" type="ORF">B0A55_04614</name>
</gene>
<evidence type="ECO:0000313" key="3">
    <source>
        <dbReference type="Proteomes" id="UP000309340"/>
    </source>
</evidence>
<evidence type="ECO:0000313" key="2">
    <source>
        <dbReference type="EMBL" id="TKA77660.1"/>
    </source>
</evidence>
<name>A0A4U0XKG3_9PEZI</name>
<dbReference type="Pfam" id="PF22917">
    <property type="entry name" value="PRISE"/>
    <property type="match status" value="1"/>
</dbReference>
<proteinExistence type="predicted"/>
<dbReference type="InterPro" id="IPR036291">
    <property type="entry name" value="NAD(P)-bd_dom_sf"/>
</dbReference>
<evidence type="ECO:0000259" key="1">
    <source>
        <dbReference type="Pfam" id="PF22917"/>
    </source>
</evidence>
<dbReference type="EMBL" id="NAJQ01000132">
    <property type="protein sequence ID" value="TKA77660.1"/>
    <property type="molecule type" value="Genomic_DNA"/>
</dbReference>
<protein>
    <recommendedName>
        <fullName evidence="1">PRISE-like Rossmann-fold domain-containing protein</fullName>
    </recommendedName>
</protein>
<accession>A0A4U0XKG3</accession>
<organism evidence="2 3">
    <name type="scientific">Friedmanniomyces simplex</name>
    <dbReference type="NCBI Taxonomy" id="329884"/>
    <lineage>
        <taxon>Eukaryota</taxon>
        <taxon>Fungi</taxon>
        <taxon>Dikarya</taxon>
        <taxon>Ascomycota</taxon>
        <taxon>Pezizomycotina</taxon>
        <taxon>Dothideomycetes</taxon>
        <taxon>Dothideomycetidae</taxon>
        <taxon>Mycosphaerellales</taxon>
        <taxon>Teratosphaeriaceae</taxon>
        <taxon>Friedmanniomyces</taxon>
    </lineage>
</organism>
<dbReference type="PANTHER" id="PTHR32487">
    <property type="entry name" value="3-OXO-DELTA(4,5)-STEROID 5-BETA-REDUCTASE"/>
    <property type="match status" value="1"/>
</dbReference>
<dbReference type="SUPFAM" id="SSF51735">
    <property type="entry name" value="NAD(P)-binding Rossmann-fold domains"/>
    <property type="match status" value="1"/>
</dbReference>
<dbReference type="AlphaFoldDB" id="A0A4U0XKG3"/>
<dbReference type="Proteomes" id="UP000309340">
    <property type="component" value="Unassembled WGS sequence"/>
</dbReference>
<dbReference type="PANTHER" id="PTHR32487:SF8">
    <property type="entry name" value="NAD-DEPENDENT EPIMERASE_DEHYDRATASE DOMAIN-CONTAINING PROTEIN"/>
    <property type="match status" value="1"/>
</dbReference>
<dbReference type="STRING" id="329884.A0A4U0XKG3"/>
<reference evidence="2 3" key="1">
    <citation type="submission" date="2017-03" db="EMBL/GenBank/DDBJ databases">
        <title>Genomes of endolithic fungi from Antarctica.</title>
        <authorList>
            <person name="Coleine C."/>
            <person name="Masonjones S."/>
            <person name="Stajich J.E."/>
        </authorList>
    </citation>
    <scope>NUCLEOTIDE SEQUENCE [LARGE SCALE GENOMIC DNA]</scope>
    <source>
        <strain evidence="2 3">CCFEE 5184</strain>
    </source>
</reference>
<sequence>MLRASAHKPWTFCEIRPDAIVGFVPQNNAMNIAQALGLFLSLWRAVEGEGSTVGFPGSVEAWEAVHTDTSQDILARFHIFASLAPQETSERAFNVVDGPATTWREVWPEVCAYFGLRGIAPESSGAPFSAQKWMEDHQSEWAKWISTNGLKDGALEGTSWEFMQAVIGIPFRRDYDASASRAIGFEEVRAHAEGYRLAFDEMRRAGFIP</sequence>
<dbReference type="OrthoDB" id="1731983at2759"/>
<comment type="caution">
    <text evidence="2">The sequence shown here is derived from an EMBL/GenBank/DDBJ whole genome shotgun (WGS) entry which is preliminary data.</text>
</comment>
<dbReference type="InterPro" id="IPR055222">
    <property type="entry name" value="PRISE-like_Rossmann-fold"/>
</dbReference>